<accession>J0LII0</accession>
<evidence type="ECO:0000256" key="1">
    <source>
        <dbReference type="SAM" id="MobiDB-lite"/>
    </source>
</evidence>
<dbReference type="AlphaFoldDB" id="J0LII0"/>
<evidence type="ECO:0000313" key="2">
    <source>
        <dbReference type="EMBL" id="EJD39027.1"/>
    </source>
</evidence>
<gene>
    <name evidence="2" type="ORF">AURDEDRAFT_116264</name>
</gene>
<organism evidence="2 3">
    <name type="scientific">Auricularia subglabra (strain TFB-10046 / SS5)</name>
    <name type="common">White-rot fungus</name>
    <name type="synonym">Auricularia delicata (strain TFB10046)</name>
    <dbReference type="NCBI Taxonomy" id="717982"/>
    <lineage>
        <taxon>Eukaryota</taxon>
        <taxon>Fungi</taxon>
        <taxon>Dikarya</taxon>
        <taxon>Basidiomycota</taxon>
        <taxon>Agaricomycotina</taxon>
        <taxon>Agaricomycetes</taxon>
        <taxon>Auriculariales</taxon>
        <taxon>Auriculariaceae</taxon>
        <taxon>Auricularia</taxon>
    </lineage>
</organism>
<dbReference type="KEGG" id="adl:AURDEDRAFT_116264"/>
<dbReference type="InParanoid" id="J0LII0"/>
<feature type="compositionally biased region" description="Low complexity" evidence="1">
    <location>
        <begin position="51"/>
        <end position="63"/>
    </location>
</feature>
<feature type="non-terminal residue" evidence="2">
    <location>
        <position position="70"/>
    </location>
</feature>
<sequence length="70" mass="7309">MEGAPGRGLLLRAVRSTAGSSAVRSLVHHGPSRQPFPFCDGGGTQHAPPCLSRGRSRSAASRLRARDLSS</sequence>
<name>J0LII0_AURST</name>
<dbReference type="EMBL" id="JH687817">
    <property type="protein sequence ID" value="EJD39027.1"/>
    <property type="molecule type" value="Genomic_DNA"/>
</dbReference>
<keyword evidence="3" id="KW-1185">Reference proteome</keyword>
<reference evidence="3" key="1">
    <citation type="journal article" date="2012" name="Science">
        <title>The Paleozoic origin of enzymatic lignin decomposition reconstructed from 31 fungal genomes.</title>
        <authorList>
            <person name="Floudas D."/>
            <person name="Binder M."/>
            <person name="Riley R."/>
            <person name="Barry K."/>
            <person name="Blanchette R.A."/>
            <person name="Henrissat B."/>
            <person name="Martinez A.T."/>
            <person name="Otillar R."/>
            <person name="Spatafora J.W."/>
            <person name="Yadav J.S."/>
            <person name="Aerts A."/>
            <person name="Benoit I."/>
            <person name="Boyd A."/>
            <person name="Carlson A."/>
            <person name="Copeland A."/>
            <person name="Coutinho P.M."/>
            <person name="de Vries R.P."/>
            <person name="Ferreira P."/>
            <person name="Findley K."/>
            <person name="Foster B."/>
            <person name="Gaskell J."/>
            <person name="Glotzer D."/>
            <person name="Gorecki P."/>
            <person name="Heitman J."/>
            <person name="Hesse C."/>
            <person name="Hori C."/>
            <person name="Igarashi K."/>
            <person name="Jurgens J.A."/>
            <person name="Kallen N."/>
            <person name="Kersten P."/>
            <person name="Kohler A."/>
            <person name="Kuees U."/>
            <person name="Kumar T.K.A."/>
            <person name="Kuo A."/>
            <person name="LaButti K."/>
            <person name="Larrondo L.F."/>
            <person name="Lindquist E."/>
            <person name="Ling A."/>
            <person name="Lombard V."/>
            <person name="Lucas S."/>
            <person name="Lundell T."/>
            <person name="Martin R."/>
            <person name="McLaughlin D.J."/>
            <person name="Morgenstern I."/>
            <person name="Morin E."/>
            <person name="Murat C."/>
            <person name="Nagy L.G."/>
            <person name="Nolan M."/>
            <person name="Ohm R.A."/>
            <person name="Patyshakuliyeva A."/>
            <person name="Rokas A."/>
            <person name="Ruiz-Duenas F.J."/>
            <person name="Sabat G."/>
            <person name="Salamov A."/>
            <person name="Samejima M."/>
            <person name="Schmutz J."/>
            <person name="Slot J.C."/>
            <person name="St John F."/>
            <person name="Stenlid J."/>
            <person name="Sun H."/>
            <person name="Sun S."/>
            <person name="Syed K."/>
            <person name="Tsang A."/>
            <person name="Wiebenga A."/>
            <person name="Young D."/>
            <person name="Pisabarro A."/>
            <person name="Eastwood D.C."/>
            <person name="Martin F."/>
            <person name="Cullen D."/>
            <person name="Grigoriev I.V."/>
            <person name="Hibbett D.S."/>
        </authorList>
    </citation>
    <scope>NUCLEOTIDE SEQUENCE [LARGE SCALE GENOMIC DNA]</scope>
    <source>
        <strain evidence="3">TFB10046</strain>
    </source>
</reference>
<feature type="region of interest" description="Disordered" evidence="1">
    <location>
        <begin position="20"/>
        <end position="70"/>
    </location>
</feature>
<protein>
    <submittedName>
        <fullName evidence="2">Uncharacterized protein</fullName>
    </submittedName>
</protein>
<proteinExistence type="predicted"/>
<dbReference type="Proteomes" id="UP000006514">
    <property type="component" value="Unassembled WGS sequence"/>
</dbReference>
<evidence type="ECO:0000313" key="3">
    <source>
        <dbReference type="Proteomes" id="UP000006514"/>
    </source>
</evidence>